<dbReference type="EMBL" id="RBXO01000001">
    <property type="protein sequence ID" value="RKT53844.1"/>
    <property type="molecule type" value="Genomic_DNA"/>
</dbReference>
<protein>
    <recommendedName>
        <fullName evidence="1">DUF6895 domain-containing protein</fullName>
    </recommendedName>
</protein>
<feature type="domain" description="DUF6895" evidence="1">
    <location>
        <begin position="15"/>
        <end position="291"/>
    </location>
</feature>
<dbReference type="RefSeq" id="WP_121004666.1">
    <property type="nucleotide sequence ID" value="NZ_RBXO01000001.1"/>
</dbReference>
<dbReference type="OrthoDB" id="3685015at2"/>
<organism evidence="2 3">
    <name type="scientific">Saccharothrix australiensis</name>
    <dbReference type="NCBI Taxonomy" id="2072"/>
    <lineage>
        <taxon>Bacteria</taxon>
        <taxon>Bacillati</taxon>
        <taxon>Actinomycetota</taxon>
        <taxon>Actinomycetes</taxon>
        <taxon>Pseudonocardiales</taxon>
        <taxon>Pseudonocardiaceae</taxon>
        <taxon>Saccharothrix</taxon>
    </lineage>
</organism>
<name>A0A495VXB9_9PSEU</name>
<accession>A0A495VXB9</accession>
<evidence type="ECO:0000313" key="3">
    <source>
        <dbReference type="Proteomes" id="UP000282084"/>
    </source>
</evidence>
<proteinExistence type="predicted"/>
<gene>
    <name evidence="2" type="ORF">C8E97_2426</name>
</gene>
<dbReference type="Proteomes" id="UP000282084">
    <property type="component" value="Unassembled WGS sequence"/>
</dbReference>
<evidence type="ECO:0000313" key="2">
    <source>
        <dbReference type="EMBL" id="RKT53844.1"/>
    </source>
</evidence>
<dbReference type="InterPro" id="IPR054190">
    <property type="entry name" value="DUF6895"/>
</dbReference>
<evidence type="ECO:0000259" key="1">
    <source>
        <dbReference type="Pfam" id="PF21836"/>
    </source>
</evidence>
<reference evidence="2 3" key="1">
    <citation type="submission" date="2018-10" db="EMBL/GenBank/DDBJ databases">
        <title>Sequencing the genomes of 1000 actinobacteria strains.</title>
        <authorList>
            <person name="Klenk H.-P."/>
        </authorList>
    </citation>
    <scope>NUCLEOTIDE SEQUENCE [LARGE SCALE GENOMIC DNA]</scope>
    <source>
        <strain evidence="2 3">DSM 43800</strain>
    </source>
</reference>
<dbReference type="AlphaFoldDB" id="A0A495VXB9"/>
<dbReference type="Pfam" id="PF21836">
    <property type="entry name" value="DUF6895"/>
    <property type="match status" value="1"/>
</dbReference>
<comment type="caution">
    <text evidence="2">The sequence shown here is derived from an EMBL/GenBank/DDBJ whole genome shotgun (WGS) entry which is preliminary data.</text>
</comment>
<sequence length="303" mass="33151">MTVAPVAHTAHGVATRALAWLHEHRALGGFQDDATADLDDPDGVYKPLGEASLAASIVLREGVTGGTQLRHARELLDFCWAQLRHGDLLYERQLRHTLLTDPLEVYAPFARAGHRHQALEEVLAHTSAVDAMTEVVPNRRIAVANAHRTVGIPRDDDWDALAGATWLGRAPEPWAIDWHTAYCATHTVFHLTDWGAHPDGLPRHVVDHLTAWLPVWFDVWAEARQWDLVGELLVVGACLPEPRVDPAEWAVFAAAQQADGLVPRDGDPVAGDATERFRDHQHTGVVAVLAGTVALSRLLGSAR</sequence>
<keyword evidence="3" id="KW-1185">Reference proteome</keyword>